<dbReference type="Proteomes" id="UP000482800">
    <property type="component" value="Unassembled WGS sequence"/>
</dbReference>
<keyword evidence="2" id="KW-1185">Reference proteome</keyword>
<name>A0A6V8K5Y7_9ACTN</name>
<evidence type="ECO:0000313" key="2">
    <source>
        <dbReference type="Proteomes" id="UP000482800"/>
    </source>
</evidence>
<dbReference type="AlphaFoldDB" id="A0A6V8K5Y7"/>
<protein>
    <submittedName>
        <fullName evidence="1">Uncharacterized protein</fullName>
    </submittedName>
</protein>
<evidence type="ECO:0000313" key="1">
    <source>
        <dbReference type="EMBL" id="GFJ80623.1"/>
    </source>
</evidence>
<dbReference type="EMBL" id="BLPF01000001">
    <property type="protein sequence ID" value="GFJ80623.1"/>
    <property type="molecule type" value="Genomic_DNA"/>
</dbReference>
<reference evidence="1 2" key="2">
    <citation type="submission" date="2020-03" db="EMBL/GenBank/DDBJ databases">
        <authorList>
            <person name="Ichikawa N."/>
            <person name="Kimura A."/>
            <person name="Kitahashi Y."/>
            <person name="Uohara A."/>
        </authorList>
    </citation>
    <scope>NUCLEOTIDE SEQUENCE [LARGE SCALE GENOMIC DNA]</scope>
    <source>
        <strain evidence="1 2">NBRC 108639</strain>
    </source>
</reference>
<proteinExistence type="predicted"/>
<comment type="caution">
    <text evidence="1">The sequence shown here is derived from an EMBL/GenBank/DDBJ whole genome shotgun (WGS) entry which is preliminary data.</text>
</comment>
<accession>A0A6V8K5Y7</accession>
<gene>
    <name evidence="1" type="ORF">Phou_048030</name>
</gene>
<sequence>MPCATAVTAAAPKATAAAANHQARIGWTATDWTPALECVSTLTLTDSAPAAGQTPSS</sequence>
<organism evidence="1 2">
    <name type="scientific">Phytohabitans houttuyneae</name>
    <dbReference type="NCBI Taxonomy" id="1076126"/>
    <lineage>
        <taxon>Bacteria</taxon>
        <taxon>Bacillati</taxon>
        <taxon>Actinomycetota</taxon>
        <taxon>Actinomycetes</taxon>
        <taxon>Micromonosporales</taxon>
        <taxon>Micromonosporaceae</taxon>
    </lineage>
</organism>
<reference evidence="1 2" key="1">
    <citation type="submission" date="2020-03" db="EMBL/GenBank/DDBJ databases">
        <title>Whole genome shotgun sequence of Phytohabitans houttuyneae NBRC 108639.</title>
        <authorList>
            <person name="Komaki H."/>
            <person name="Tamura T."/>
        </authorList>
    </citation>
    <scope>NUCLEOTIDE SEQUENCE [LARGE SCALE GENOMIC DNA]</scope>
    <source>
        <strain evidence="1 2">NBRC 108639</strain>
    </source>
</reference>